<evidence type="ECO:0000256" key="1">
    <source>
        <dbReference type="ARBA" id="ARBA00022801"/>
    </source>
</evidence>
<feature type="signal peptide" evidence="3">
    <location>
        <begin position="1"/>
        <end position="21"/>
    </location>
</feature>
<dbReference type="GO" id="GO:0000272">
    <property type="term" value="P:polysaccharide catabolic process"/>
    <property type="evidence" value="ECO:0007669"/>
    <property type="project" value="TreeGrafter"/>
</dbReference>
<sequence>MPTFSLVSLAAIYLAVTVVAAGSANHTPLESVTLPSEAFSALIPQKILATANTFNSPPSYPQYTDRVAGTWQWFTPDTWTTGFFPSTLYALHTRSQLCQRDAGKLKETDWLALGRMWSAAEVPSETHTGVGHDVGFLSFPFMDELNVEPKNSSAITAVNDFAKELAARFSPIVGCTRSWDAPDPTDFQVIIDNMMNLQVLFASADLTGNDTLRQIAISHARKTTINHLRPDGSSYHVVDYNSTTGKVFDQRTSQGYADNSTWSRGQAWGIYGFANMYKNTQLHEFLVTSRHMASYFLDHLPANGIVPWDFNAPLHPPRPADTSAAMIAASGLILLAQQELAQKPANASGADVYVKAAVDLIKTTTDLAWKPSWQSLLSNGTVNNPQLNNLTGIVYGDYYYIRAANDLVAMGLASC</sequence>
<dbReference type="STRING" id="92696.A0A4R0RQ35"/>
<dbReference type="SUPFAM" id="SSF48208">
    <property type="entry name" value="Six-hairpin glycosidases"/>
    <property type="match status" value="1"/>
</dbReference>
<keyword evidence="3" id="KW-0732">Signal</keyword>
<evidence type="ECO:0000313" key="4">
    <source>
        <dbReference type="EMBL" id="TCD69293.1"/>
    </source>
</evidence>
<keyword evidence="1" id="KW-0378">Hydrolase</keyword>
<evidence type="ECO:0008006" key="6">
    <source>
        <dbReference type="Google" id="ProtNLM"/>
    </source>
</evidence>
<dbReference type="EMBL" id="RWJN01000045">
    <property type="protein sequence ID" value="TCD69293.1"/>
    <property type="molecule type" value="Genomic_DNA"/>
</dbReference>
<evidence type="ECO:0000313" key="5">
    <source>
        <dbReference type="Proteomes" id="UP000292702"/>
    </source>
</evidence>
<protein>
    <recommendedName>
        <fullName evidence="6">Glucuronyl hydrolase</fullName>
    </recommendedName>
</protein>
<dbReference type="Proteomes" id="UP000292702">
    <property type="component" value="Unassembled WGS sequence"/>
</dbReference>
<dbReference type="GO" id="GO:0052757">
    <property type="term" value="F:chondroitin hydrolase activity"/>
    <property type="evidence" value="ECO:0007669"/>
    <property type="project" value="TreeGrafter"/>
</dbReference>
<dbReference type="PANTHER" id="PTHR36845">
    <property type="entry name" value="HYDROLASE, PUTATIVE (AFU_ORTHOLOGUE AFUA_7G05090)-RELATED"/>
    <property type="match status" value="1"/>
</dbReference>
<comment type="similarity">
    <text evidence="2">Belongs to the glycosyl hydrolase 88 family.</text>
</comment>
<organism evidence="4 5">
    <name type="scientific">Steccherinum ochraceum</name>
    <dbReference type="NCBI Taxonomy" id="92696"/>
    <lineage>
        <taxon>Eukaryota</taxon>
        <taxon>Fungi</taxon>
        <taxon>Dikarya</taxon>
        <taxon>Basidiomycota</taxon>
        <taxon>Agaricomycotina</taxon>
        <taxon>Agaricomycetes</taxon>
        <taxon>Polyporales</taxon>
        <taxon>Steccherinaceae</taxon>
        <taxon>Steccherinum</taxon>
    </lineage>
</organism>
<evidence type="ECO:0000256" key="2">
    <source>
        <dbReference type="ARBA" id="ARBA00038358"/>
    </source>
</evidence>
<keyword evidence="5" id="KW-1185">Reference proteome</keyword>
<accession>A0A4R0RQ35</accession>
<comment type="caution">
    <text evidence="4">The sequence shown here is derived from an EMBL/GenBank/DDBJ whole genome shotgun (WGS) entry which is preliminary data.</text>
</comment>
<dbReference type="InterPro" id="IPR008928">
    <property type="entry name" value="6-hairpin_glycosidase_sf"/>
</dbReference>
<gene>
    <name evidence="4" type="ORF">EIP91_008228</name>
</gene>
<dbReference type="InterPro" id="IPR052369">
    <property type="entry name" value="UG_Glycosaminoglycan_Hydrolase"/>
</dbReference>
<dbReference type="OrthoDB" id="2317065at2759"/>
<proteinExistence type="inferred from homology"/>
<feature type="chain" id="PRO_5020357494" description="Glucuronyl hydrolase" evidence="3">
    <location>
        <begin position="22"/>
        <end position="415"/>
    </location>
</feature>
<reference evidence="4 5" key="1">
    <citation type="submission" date="2018-11" db="EMBL/GenBank/DDBJ databases">
        <title>Genome assembly of Steccherinum ochraceum LE-BIN_3174, the white-rot fungus of the Steccherinaceae family (The Residual Polyporoid clade, Polyporales, Basidiomycota).</title>
        <authorList>
            <person name="Fedorova T.V."/>
            <person name="Glazunova O.A."/>
            <person name="Landesman E.O."/>
            <person name="Moiseenko K.V."/>
            <person name="Psurtseva N.V."/>
            <person name="Savinova O.S."/>
            <person name="Shakhova N.V."/>
            <person name="Tyazhelova T.V."/>
            <person name="Vasina D.V."/>
        </authorList>
    </citation>
    <scope>NUCLEOTIDE SEQUENCE [LARGE SCALE GENOMIC DNA]</scope>
    <source>
        <strain evidence="4 5">LE-BIN_3174</strain>
    </source>
</reference>
<dbReference type="InterPro" id="IPR012341">
    <property type="entry name" value="6hp_glycosidase-like_sf"/>
</dbReference>
<dbReference type="Gene3D" id="1.50.10.10">
    <property type="match status" value="1"/>
</dbReference>
<evidence type="ECO:0000256" key="3">
    <source>
        <dbReference type="SAM" id="SignalP"/>
    </source>
</evidence>
<name>A0A4R0RQ35_9APHY</name>
<dbReference type="AlphaFoldDB" id="A0A4R0RQ35"/>
<dbReference type="PANTHER" id="PTHR36845:SF1">
    <property type="entry name" value="HYDROLASE, PUTATIVE (AFU_ORTHOLOGUE AFUA_7G05090)-RELATED"/>
    <property type="match status" value="1"/>
</dbReference>